<dbReference type="InterPro" id="IPR008538">
    <property type="entry name" value="Uma2"/>
</dbReference>
<dbReference type="EMBL" id="JBIPKE010000017">
    <property type="protein sequence ID" value="MFH6984443.1"/>
    <property type="molecule type" value="Genomic_DNA"/>
</dbReference>
<keyword evidence="2" id="KW-0255">Endonuclease</keyword>
<proteinExistence type="predicted"/>
<keyword evidence="2" id="KW-0378">Hydrolase</keyword>
<evidence type="ECO:0000313" key="2">
    <source>
        <dbReference type="EMBL" id="MFH6984443.1"/>
    </source>
</evidence>
<gene>
    <name evidence="2" type="ORF">ACHKAR_13400</name>
</gene>
<protein>
    <submittedName>
        <fullName evidence="2">Uma2 family endonuclease</fullName>
    </submittedName>
</protein>
<organism evidence="2 3">
    <name type="scientific">Marinoscillum luteum</name>
    <dbReference type="NCBI Taxonomy" id="861051"/>
    <lineage>
        <taxon>Bacteria</taxon>
        <taxon>Pseudomonadati</taxon>
        <taxon>Bacteroidota</taxon>
        <taxon>Cytophagia</taxon>
        <taxon>Cytophagales</taxon>
        <taxon>Reichenbachiellaceae</taxon>
        <taxon>Marinoscillum</taxon>
    </lineage>
</organism>
<dbReference type="InterPro" id="IPR012296">
    <property type="entry name" value="Nuclease_put_TT1808"/>
</dbReference>
<dbReference type="CDD" id="cd06260">
    <property type="entry name" value="DUF820-like"/>
    <property type="match status" value="1"/>
</dbReference>
<keyword evidence="2" id="KW-0540">Nuclease</keyword>
<dbReference type="PANTHER" id="PTHR36558">
    <property type="entry name" value="GLR1098 PROTEIN"/>
    <property type="match status" value="1"/>
</dbReference>
<dbReference type="Gene3D" id="3.90.1570.10">
    <property type="entry name" value="tt1808, chain A"/>
    <property type="match status" value="1"/>
</dbReference>
<dbReference type="Pfam" id="PF05685">
    <property type="entry name" value="Uma2"/>
    <property type="match status" value="1"/>
</dbReference>
<sequence>MATPYKVKEPRIDDISLLEPEATYSYADYLKWTFEERVELIKGKLFRMSPAPRRTHQEIGVVMGSEIYNYLKGKLCKVYHAPFDVRFPSNQGDSDDQTFTVVQPDLCVVCDPAKLDDAGCKGAPDLVVEILSPATASKDLNEKYYLYEEHGVKEYWVVYPGENVLEIYELIDGKYISRGKFVREDQVRSNVLKGLVLNLEDVFEEVS</sequence>
<feature type="domain" description="Putative restriction endonuclease" evidence="1">
    <location>
        <begin position="27"/>
        <end position="199"/>
    </location>
</feature>
<dbReference type="RefSeq" id="WP_395417786.1">
    <property type="nucleotide sequence ID" value="NZ_JBIPKE010000017.1"/>
</dbReference>
<evidence type="ECO:0000259" key="1">
    <source>
        <dbReference type="Pfam" id="PF05685"/>
    </source>
</evidence>
<keyword evidence="3" id="KW-1185">Reference proteome</keyword>
<dbReference type="InterPro" id="IPR011335">
    <property type="entry name" value="Restrct_endonuc-II-like"/>
</dbReference>
<evidence type="ECO:0000313" key="3">
    <source>
        <dbReference type="Proteomes" id="UP001610063"/>
    </source>
</evidence>
<reference evidence="2 3" key="1">
    <citation type="journal article" date="2013" name="Int. J. Syst. Evol. Microbiol.">
        <title>Marinoscillum luteum sp. nov., isolated from marine sediment.</title>
        <authorList>
            <person name="Cha I.T."/>
            <person name="Park S.J."/>
            <person name="Kim S.J."/>
            <person name="Kim J.G."/>
            <person name="Jung M.Y."/>
            <person name="Shin K.S."/>
            <person name="Kwon K.K."/>
            <person name="Yang S.H."/>
            <person name="Seo Y.S."/>
            <person name="Rhee S.K."/>
        </authorList>
    </citation>
    <scope>NUCLEOTIDE SEQUENCE [LARGE SCALE GENOMIC DNA]</scope>
    <source>
        <strain evidence="2 3">KCTC 23939</strain>
    </source>
</reference>
<accession>A0ABW7NA11</accession>
<dbReference type="Proteomes" id="UP001610063">
    <property type="component" value="Unassembled WGS sequence"/>
</dbReference>
<dbReference type="PANTHER" id="PTHR36558:SF1">
    <property type="entry name" value="RESTRICTION ENDONUCLEASE DOMAIN-CONTAINING PROTEIN-RELATED"/>
    <property type="match status" value="1"/>
</dbReference>
<dbReference type="SUPFAM" id="SSF52980">
    <property type="entry name" value="Restriction endonuclease-like"/>
    <property type="match status" value="1"/>
</dbReference>
<name>A0ABW7NA11_9BACT</name>
<comment type="caution">
    <text evidence="2">The sequence shown here is derived from an EMBL/GenBank/DDBJ whole genome shotgun (WGS) entry which is preliminary data.</text>
</comment>
<dbReference type="GO" id="GO:0004519">
    <property type="term" value="F:endonuclease activity"/>
    <property type="evidence" value="ECO:0007669"/>
    <property type="project" value="UniProtKB-KW"/>
</dbReference>